<dbReference type="Pfam" id="PF03372">
    <property type="entry name" value="Exo_endo_phos"/>
    <property type="match status" value="1"/>
</dbReference>
<dbReference type="EMBL" id="BPVZ01000003">
    <property type="protein sequence ID" value="GKU89139.1"/>
    <property type="molecule type" value="Genomic_DNA"/>
</dbReference>
<dbReference type="SUPFAM" id="SSF56219">
    <property type="entry name" value="DNase I-like"/>
    <property type="match status" value="1"/>
</dbReference>
<evidence type="ECO:0000259" key="1">
    <source>
        <dbReference type="Pfam" id="PF03372"/>
    </source>
</evidence>
<dbReference type="PANTHER" id="PTHR33710:SF64">
    <property type="entry name" value="ENDONUCLEASE_EXONUCLEASE_PHOSPHATASE DOMAIN-CONTAINING PROTEIN"/>
    <property type="match status" value="1"/>
</dbReference>
<reference evidence="2 3" key="1">
    <citation type="journal article" date="2021" name="Commun. Biol.">
        <title>The genome of Shorea leprosula (Dipterocarpaceae) highlights the ecological relevance of drought in aseasonal tropical rainforests.</title>
        <authorList>
            <person name="Ng K.K.S."/>
            <person name="Kobayashi M.J."/>
            <person name="Fawcett J.A."/>
            <person name="Hatakeyama M."/>
            <person name="Paape T."/>
            <person name="Ng C.H."/>
            <person name="Ang C.C."/>
            <person name="Tnah L.H."/>
            <person name="Lee C.T."/>
            <person name="Nishiyama T."/>
            <person name="Sese J."/>
            <person name="O'Brien M.J."/>
            <person name="Copetti D."/>
            <person name="Mohd Noor M.I."/>
            <person name="Ong R.C."/>
            <person name="Putra M."/>
            <person name="Sireger I.Z."/>
            <person name="Indrioko S."/>
            <person name="Kosugi Y."/>
            <person name="Izuno A."/>
            <person name="Isagi Y."/>
            <person name="Lee S.L."/>
            <person name="Shimizu K.K."/>
        </authorList>
    </citation>
    <scope>NUCLEOTIDE SEQUENCE [LARGE SCALE GENOMIC DNA]</scope>
    <source>
        <strain evidence="2">214</strain>
    </source>
</reference>
<dbReference type="AlphaFoldDB" id="A0AAV5HVG6"/>
<proteinExistence type="predicted"/>
<dbReference type="InterPro" id="IPR036691">
    <property type="entry name" value="Endo/exonu/phosph_ase_sf"/>
</dbReference>
<keyword evidence="3" id="KW-1185">Reference proteome</keyword>
<dbReference type="InterPro" id="IPR005135">
    <property type="entry name" value="Endo/exonuclease/phosphatase"/>
</dbReference>
<protein>
    <recommendedName>
        <fullName evidence="1">Endonuclease/exonuclease/phosphatase domain-containing protein</fullName>
    </recommendedName>
</protein>
<evidence type="ECO:0000313" key="2">
    <source>
        <dbReference type="EMBL" id="GKU89139.1"/>
    </source>
</evidence>
<organism evidence="2 3">
    <name type="scientific">Rubroshorea leprosula</name>
    <dbReference type="NCBI Taxonomy" id="152421"/>
    <lineage>
        <taxon>Eukaryota</taxon>
        <taxon>Viridiplantae</taxon>
        <taxon>Streptophyta</taxon>
        <taxon>Embryophyta</taxon>
        <taxon>Tracheophyta</taxon>
        <taxon>Spermatophyta</taxon>
        <taxon>Magnoliopsida</taxon>
        <taxon>eudicotyledons</taxon>
        <taxon>Gunneridae</taxon>
        <taxon>Pentapetalae</taxon>
        <taxon>rosids</taxon>
        <taxon>malvids</taxon>
        <taxon>Malvales</taxon>
        <taxon>Dipterocarpaceae</taxon>
        <taxon>Rubroshorea</taxon>
    </lineage>
</organism>
<sequence>MTSKRALWQELKLLVLGTKGNWCLVGDFNAVKSRQERGEGKGSLTEMREFEDFIRDSNLVDLALRGRRYTWYQVNGASMSRIDRFLLSEDWLLNLSDCKEWGLGRSISDHCPIILKNISVDWGPRPFKWFDTWLDTPSLRDEIKKVWNSTKVSRWKRYYLKEKLKAVKRIRKKEICCLHMDGQLVDDVQTLRQKFVEHYTSYFKDEEWRRPTLDGINFNWLSPDSATMLVDNFIEEVVKKTVWDSRVTKEFHENGKLVRGLNESFIVLIPKKEKPLELEDFKPIFLIGAIQLMDGVVVANEVIDEVHRKRKSIFIFKIDFEKAYDKVSWKFLDYMLERMGFDSKWRDNMILFGYATEDNIWVVKCIIRIFELVSGLKINYVKIQLMGVHVVEECLSRAAAILNCKLRVMPFKYLGVPIGDNPRRLKI</sequence>
<comment type="caution">
    <text evidence="2">The sequence shown here is derived from an EMBL/GenBank/DDBJ whole genome shotgun (WGS) entry which is preliminary data.</text>
</comment>
<dbReference type="PANTHER" id="PTHR33710">
    <property type="entry name" value="BNAC02G09200D PROTEIN"/>
    <property type="match status" value="1"/>
</dbReference>
<dbReference type="GO" id="GO:0003824">
    <property type="term" value="F:catalytic activity"/>
    <property type="evidence" value="ECO:0007669"/>
    <property type="project" value="InterPro"/>
</dbReference>
<accession>A0AAV5HVG6</accession>
<dbReference type="Proteomes" id="UP001054252">
    <property type="component" value="Unassembled WGS sequence"/>
</dbReference>
<evidence type="ECO:0000313" key="3">
    <source>
        <dbReference type="Proteomes" id="UP001054252"/>
    </source>
</evidence>
<dbReference type="Gene3D" id="3.60.10.10">
    <property type="entry name" value="Endonuclease/exonuclease/phosphatase"/>
    <property type="match status" value="1"/>
</dbReference>
<feature type="domain" description="Endonuclease/exonuclease/phosphatase" evidence="1">
    <location>
        <begin position="5"/>
        <end position="110"/>
    </location>
</feature>
<name>A0AAV5HVG6_9ROSI</name>
<gene>
    <name evidence="2" type="ORF">SLEP1_g3321</name>
</gene>